<feature type="transmembrane region" description="Helical" evidence="1">
    <location>
        <begin position="25"/>
        <end position="52"/>
    </location>
</feature>
<dbReference type="STRING" id="1798665.A2942_02945"/>
<name>A0A1G2DLV6_9BACT</name>
<keyword evidence="1" id="KW-1133">Transmembrane helix</keyword>
<sequence>MFNEIFSVKEKCRLRISFLKQQQKGAALIIVILFFVMISVAIIQSATIGAIVELRTYQTLATSKSSYVAAEAGIEDIFYRTITGKLVPAQQTIELNHASSTVNVVDISETQRDVYATGDAKNEIRKIYLSISKNKTVTFPYGAQVGEGGITMKEQAKINAVGLVHGGIYSDGQIIGANGVSVTGNAISSSGLMADPFASSTVCAIDESVGRTEPGIDFAQSFVISATTSMPLAKISVYMKRNNNPKDGYIRIAEDNSGQPSTTAIASQELNYSSVGTSYSWVNISFGDPPVLDPETTYWIVFDTAQDNSKYWYWCRGNADHYPVGSTLYKEDWSAAGAWTAVTEDVTFKITLGGGISKINEVSVSGIAKADAITDAAIGGDAYYQTISGSTVSGVSYPGSLTPPYVPLPISTSTITQWKSDAATGGTINGDCGSGGLPECNELPLSLGPKKISGDLHVDGGNDPTKVLTVNGTLHVTGDIIIENKGKVQCAFTYLGNSCVVIADGYIRVRGLATLSGSGVPGSYLMMLSTKKGCLGGEGSGCSTNGSAIAVENNVDGALFYATDSLIDISNGAVVTAVVGYMIQLQNGSKILYNNDVATLSFMPEPSGVTGAWNTNRWSEY</sequence>
<dbReference type="NCBIfam" id="NF041539">
    <property type="entry name" value="choice_anch_R"/>
    <property type="match status" value="1"/>
</dbReference>
<protein>
    <recommendedName>
        <fullName evidence="4">Type 4 fimbrial biogenesis protein PilX N-terminal domain-containing protein</fullName>
    </recommendedName>
</protein>
<evidence type="ECO:0000256" key="1">
    <source>
        <dbReference type="SAM" id="Phobius"/>
    </source>
</evidence>
<keyword evidence="1" id="KW-0812">Transmembrane</keyword>
<evidence type="ECO:0000313" key="3">
    <source>
        <dbReference type="Proteomes" id="UP000178534"/>
    </source>
</evidence>
<evidence type="ECO:0000313" key="2">
    <source>
        <dbReference type="EMBL" id="OGZ13870.1"/>
    </source>
</evidence>
<accession>A0A1G2DLV6</accession>
<dbReference type="Proteomes" id="UP000178534">
    <property type="component" value="Unassembled WGS sequence"/>
</dbReference>
<organism evidence="2 3">
    <name type="scientific">Candidatus Lloydbacteria bacterium RIFCSPLOWO2_01_FULL_50_20</name>
    <dbReference type="NCBI Taxonomy" id="1798665"/>
    <lineage>
        <taxon>Bacteria</taxon>
        <taxon>Candidatus Lloydiibacteriota</taxon>
    </lineage>
</organism>
<comment type="caution">
    <text evidence="2">The sequence shown here is derived from an EMBL/GenBank/DDBJ whole genome shotgun (WGS) entry which is preliminary data.</text>
</comment>
<proteinExistence type="predicted"/>
<dbReference type="EMBL" id="MHLP01000002">
    <property type="protein sequence ID" value="OGZ13870.1"/>
    <property type="molecule type" value="Genomic_DNA"/>
</dbReference>
<gene>
    <name evidence="2" type="ORF">A2942_02945</name>
</gene>
<evidence type="ECO:0008006" key="4">
    <source>
        <dbReference type="Google" id="ProtNLM"/>
    </source>
</evidence>
<dbReference type="AlphaFoldDB" id="A0A1G2DLV6"/>
<reference evidence="2 3" key="1">
    <citation type="journal article" date="2016" name="Nat. Commun.">
        <title>Thousands of microbial genomes shed light on interconnected biogeochemical processes in an aquifer system.</title>
        <authorList>
            <person name="Anantharaman K."/>
            <person name="Brown C.T."/>
            <person name="Hug L.A."/>
            <person name="Sharon I."/>
            <person name="Castelle C.J."/>
            <person name="Probst A.J."/>
            <person name="Thomas B.C."/>
            <person name="Singh A."/>
            <person name="Wilkins M.J."/>
            <person name="Karaoz U."/>
            <person name="Brodie E.L."/>
            <person name="Williams K.H."/>
            <person name="Hubbard S.S."/>
            <person name="Banfield J.F."/>
        </authorList>
    </citation>
    <scope>NUCLEOTIDE SEQUENCE [LARGE SCALE GENOMIC DNA]</scope>
</reference>
<keyword evidence="1" id="KW-0472">Membrane</keyword>